<protein>
    <submittedName>
        <fullName evidence="3">HNH endonuclease</fullName>
    </submittedName>
</protein>
<dbReference type="GO" id="GO:0004519">
    <property type="term" value="F:endonuclease activity"/>
    <property type="evidence" value="ECO:0007669"/>
    <property type="project" value="UniProtKB-KW"/>
</dbReference>
<proteinExistence type="predicted"/>
<dbReference type="InterPro" id="IPR003615">
    <property type="entry name" value="HNH_nuc"/>
</dbReference>
<keyword evidence="3" id="KW-0540">Nuclease</keyword>
<gene>
    <name evidence="3" type="ORF">SAMN04488021_10381</name>
</gene>
<evidence type="ECO:0000259" key="2">
    <source>
        <dbReference type="Pfam" id="PF13391"/>
    </source>
</evidence>
<feature type="compositionally biased region" description="Polar residues" evidence="1">
    <location>
        <begin position="375"/>
        <end position="390"/>
    </location>
</feature>
<dbReference type="Pfam" id="PF13391">
    <property type="entry name" value="HNH_2"/>
    <property type="match status" value="1"/>
</dbReference>
<keyword evidence="3" id="KW-0378">Hydrolase</keyword>
<feature type="region of interest" description="Disordered" evidence="1">
    <location>
        <begin position="367"/>
        <end position="456"/>
    </location>
</feature>
<dbReference type="EMBL" id="FOPU01000003">
    <property type="protein sequence ID" value="SFH21219.1"/>
    <property type="molecule type" value="Genomic_DNA"/>
</dbReference>
<name>A0A1I2Y7B0_9RHOB</name>
<evidence type="ECO:0000313" key="3">
    <source>
        <dbReference type="EMBL" id="SFH21219.1"/>
    </source>
</evidence>
<dbReference type="AlphaFoldDB" id="A0A1I2Y7B0"/>
<evidence type="ECO:0000256" key="1">
    <source>
        <dbReference type="SAM" id="MobiDB-lite"/>
    </source>
</evidence>
<evidence type="ECO:0000313" key="4">
    <source>
        <dbReference type="Proteomes" id="UP000183635"/>
    </source>
</evidence>
<sequence length="456" mass="49944">MSKAVFIESSHSHYANRSGEVYHFPNSCLSRVAQTVGDWVIFYEGRRGDGKGYHRVQKVAAIRPDPTDASHSFAILDRGSALDFETNLPRQRAGKELWESGLAWVGGNNTSAIRLISDEDFAAIINAGLSYEPAPDALPRQEDVAGFAETQARFAGPLQHDRTRILSSRVLRDQSFARSVRRAYGGRCAISGLELRNGGGRPEVEAAHILPVAERGPDTVNNGLALSGTIHWMFDRGMLGVDEDNTILVARDSIADETARRLLHSSGKIIVPSRPGDRPHQAYLEWHRNHCFPATRHDGQKAGSSPRTVRKYTVLQLIGVGLRTIFRPDALLELFFSSLLVLVIARHKGLHQNTCVSNAWCTWRASQHEPRVSGERTNPLPSTASEQLSHQKGDGPAAPTRPARPIPAIPPRRRPKWPAARKAPRSPFGTSPGRSGTGRAGPGIRSACRSRLPAAP</sequence>
<reference evidence="3 4" key="1">
    <citation type="submission" date="2016-10" db="EMBL/GenBank/DDBJ databases">
        <authorList>
            <person name="de Groot N.N."/>
        </authorList>
    </citation>
    <scope>NUCLEOTIDE SEQUENCE [LARGE SCALE GENOMIC DNA]</scope>
    <source>
        <strain evidence="3 4">DSM 8537</strain>
    </source>
</reference>
<feature type="compositionally biased region" description="Low complexity" evidence="1">
    <location>
        <begin position="417"/>
        <end position="427"/>
    </location>
</feature>
<keyword evidence="4" id="KW-1185">Reference proteome</keyword>
<feature type="domain" description="HNH nuclease" evidence="2">
    <location>
        <begin position="188"/>
        <end position="242"/>
    </location>
</feature>
<keyword evidence="3" id="KW-0255">Endonuclease</keyword>
<accession>A0A1I2Y7B0</accession>
<organism evidence="3 4">
    <name type="scientific">Paracoccus aminovorans</name>
    <dbReference type="NCBI Taxonomy" id="34004"/>
    <lineage>
        <taxon>Bacteria</taxon>
        <taxon>Pseudomonadati</taxon>
        <taxon>Pseudomonadota</taxon>
        <taxon>Alphaproteobacteria</taxon>
        <taxon>Rhodobacterales</taxon>
        <taxon>Paracoccaceae</taxon>
        <taxon>Paracoccus</taxon>
    </lineage>
</organism>
<dbReference type="Proteomes" id="UP000183635">
    <property type="component" value="Unassembled WGS sequence"/>
</dbReference>